<dbReference type="Gene3D" id="3.30.200.210">
    <property type="match status" value="1"/>
</dbReference>
<dbReference type="InterPro" id="IPR050123">
    <property type="entry name" value="Prok_molybdopt-oxidoreductase"/>
</dbReference>
<comment type="caution">
    <text evidence="15">The sequence shown here is derived from an EMBL/GenBank/DDBJ whole genome shotgun (WGS) entry which is preliminary data.</text>
</comment>
<dbReference type="Pfam" id="PF22117">
    <property type="entry name" value="Fer4_Nqo3"/>
    <property type="match status" value="1"/>
</dbReference>
<dbReference type="Pfam" id="PF22151">
    <property type="entry name" value="Fer4_NDSU1"/>
    <property type="match status" value="1"/>
</dbReference>
<evidence type="ECO:0000256" key="1">
    <source>
        <dbReference type="ARBA" id="ARBA00001966"/>
    </source>
</evidence>
<evidence type="ECO:0000256" key="3">
    <source>
        <dbReference type="ARBA" id="ARBA00022485"/>
    </source>
</evidence>
<dbReference type="Pfam" id="PF10588">
    <property type="entry name" value="NADH-G_4Fe-4S_3"/>
    <property type="match status" value="1"/>
</dbReference>
<dbReference type="InterPro" id="IPR019574">
    <property type="entry name" value="NADH_UbQ_OxRdtase_Gsu_4Fe4S-bd"/>
</dbReference>
<dbReference type="Proteomes" id="UP001165063">
    <property type="component" value="Unassembled WGS sequence"/>
</dbReference>
<keyword evidence="3" id="KW-0004">4Fe-4S</keyword>
<dbReference type="InterPro" id="IPR000283">
    <property type="entry name" value="NADH_UbQ_OxRdtase_75kDa_su_CS"/>
</dbReference>
<dbReference type="PANTHER" id="PTHR43105">
    <property type="entry name" value="RESPIRATORY NITRATE REDUCTASE"/>
    <property type="match status" value="1"/>
</dbReference>
<dbReference type="GO" id="GO:0042773">
    <property type="term" value="P:ATP synthesis coupled electron transport"/>
    <property type="evidence" value="ECO:0007669"/>
    <property type="project" value="InterPro"/>
</dbReference>
<gene>
    <name evidence="15" type="ORF">Amon01_000188500</name>
</gene>
<dbReference type="Gene3D" id="3.40.50.740">
    <property type="match status" value="1"/>
</dbReference>
<dbReference type="InterPro" id="IPR006963">
    <property type="entry name" value="Mopterin_OxRdtase_4Fe-4S_dom"/>
</dbReference>
<evidence type="ECO:0000256" key="7">
    <source>
        <dbReference type="ARBA" id="ARBA00023014"/>
    </source>
</evidence>
<dbReference type="InterPro" id="IPR006656">
    <property type="entry name" value="Mopterin_OxRdtase"/>
</dbReference>
<dbReference type="EMBL" id="BSXU01000617">
    <property type="protein sequence ID" value="GMG21288.1"/>
    <property type="molecule type" value="Genomic_DNA"/>
</dbReference>
<proteinExistence type="inferred from homology"/>
<dbReference type="InterPro" id="IPR036010">
    <property type="entry name" value="2Fe-2S_ferredoxin-like_sf"/>
</dbReference>
<evidence type="ECO:0000256" key="10">
    <source>
        <dbReference type="ARBA" id="ARBA00070722"/>
    </source>
</evidence>
<dbReference type="FunFam" id="3.30.70.20:FF:000002">
    <property type="entry name" value="NADH-ubiquinone oxidoreductase 75 kDa subunit"/>
    <property type="match status" value="1"/>
</dbReference>
<dbReference type="Pfam" id="PF13510">
    <property type="entry name" value="Fer2_4"/>
    <property type="match status" value="1"/>
</dbReference>
<keyword evidence="5" id="KW-1278">Translocase</keyword>
<evidence type="ECO:0000256" key="11">
    <source>
        <dbReference type="RuleBase" id="RU004523"/>
    </source>
</evidence>
<dbReference type="PROSITE" id="PS51839">
    <property type="entry name" value="4FE4S_HC3"/>
    <property type="match status" value="1"/>
</dbReference>
<dbReference type="PROSITE" id="PS00643">
    <property type="entry name" value="COMPLEX1_75K_3"/>
    <property type="match status" value="1"/>
</dbReference>
<dbReference type="CDD" id="cd00207">
    <property type="entry name" value="fer2"/>
    <property type="match status" value="1"/>
</dbReference>
<dbReference type="InterPro" id="IPR015405">
    <property type="entry name" value="NDUFS1-like_C"/>
</dbReference>
<dbReference type="Gene3D" id="3.10.20.740">
    <property type="match status" value="1"/>
</dbReference>
<evidence type="ECO:0000256" key="2">
    <source>
        <dbReference type="ARBA" id="ARBA00005404"/>
    </source>
</evidence>
<keyword evidence="16" id="KW-1185">Reference proteome</keyword>
<dbReference type="FunFam" id="3.10.20.740:FF:000001">
    <property type="entry name" value="NADH-quinone oxidoreductase subunit G"/>
    <property type="match status" value="1"/>
</dbReference>
<dbReference type="PROSITE" id="PS00641">
    <property type="entry name" value="COMPLEX1_75K_1"/>
    <property type="match status" value="1"/>
</dbReference>
<dbReference type="PROSITE" id="PS00642">
    <property type="entry name" value="COMPLEX1_75K_2"/>
    <property type="match status" value="1"/>
</dbReference>
<dbReference type="GO" id="GO:0046872">
    <property type="term" value="F:metal ion binding"/>
    <property type="evidence" value="ECO:0007669"/>
    <property type="project" value="UniProtKB-KW"/>
</dbReference>
<dbReference type="GO" id="GO:0016020">
    <property type="term" value="C:membrane"/>
    <property type="evidence" value="ECO:0007669"/>
    <property type="project" value="InterPro"/>
</dbReference>
<dbReference type="GO" id="GO:0051539">
    <property type="term" value="F:4 iron, 4 sulfur cluster binding"/>
    <property type="evidence" value="ECO:0007669"/>
    <property type="project" value="UniProtKB-KW"/>
</dbReference>
<evidence type="ECO:0000256" key="9">
    <source>
        <dbReference type="ARBA" id="ARBA00034078"/>
    </source>
</evidence>
<name>A0A9W6YU13_AMBMO</name>
<dbReference type="PROSITE" id="PS51085">
    <property type="entry name" value="2FE2S_FER_2"/>
    <property type="match status" value="1"/>
</dbReference>
<feature type="domain" description="4Fe-4S His(Cys)3-ligated-type" evidence="14">
    <location>
        <begin position="106"/>
        <end position="145"/>
    </location>
</feature>
<dbReference type="FunFam" id="3.30.200.210:FF:000002">
    <property type="entry name" value="NADH-ubiquinone oxidoreductase 75 kDa subunit"/>
    <property type="match status" value="1"/>
</dbReference>
<dbReference type="NCBIfam" id="TIGR01973">
    <property type="entry name" value="NuoG"/>
    <property type="match status" value="1"/>
</dbReference>
<organism evidence="15 16">
    <name type="scientific">Ambrosiozyma monospora</name>
    <name type="common">Yeast</name>
    <name type="synonym">Endomycopsis monosporus</name>
    <dbReference type="NCBI Taxonomy" id="43982"/>
    <lineage>
        <taxon>Eukaryota</taxon>
        <taxon>Fungi</taxon>
        <taxon>Dikarya</taxon>
        <taxon>Ascomycota</taxon>
        <taxon>Saccharomycotina</taxon>
        <taxon>Pichiomycetes</taxon>
        <taxon>Pichiales</taxon>
        <taxon>Pichiaceae</taxon>
        <taxon>Ambrosiozyma</taxon>
    </lineage>
</organism>
<evidence type="ECO:0000256" key="6">
    <source>
        <dbReference type="ARBA" id="ARBA00023004"/>
    </source>
</evidence>
<dbReference type="PROSITE" id="PS51669">
    <property type="entry name" value="4FE4S_MOW_BIS_MGD"/>
    <property type="match status" value="1"/>
</dbReference>
<dbReference type="InterPro" id="IPR001041">
    <property type="entry name" value="2Fe-2S_ferredoxin-type"/>
</dbReference>
<dbReference type="GO" id="GO:0016651">
    <property type="term" value="F:oxidoreductase activity, acting on NAD(P)H"/>
    <property type="evidence" value="ECO:0007669"/>
    <property type="project" value="InterPro"/>
</dbReference>
<dbReference type="Pfam" id="PF09326">
    <property type="entry name" value="NADH_dhqG_C"/>
    <property type="match status" value="1"/>
</dbReference>
<protein>
    <recommendedName>
        <fullName evidence="10">NADH-ubiquinone oxidoreductase 78 kDa subunit, mitochondrial</fullName>
    </recommendedName>
</protein>
<comment type="cofactor">
    <cofactor evidence="1">
        <name>[4Fe-4S] cluster</name>
        <dbReference type="ChEBI" id="CHEBI:49883"/>
    </cofactor>
</comment>
<reference evidence="15" key="1">
    <citation type="submission" date="2023-04" db="EMBL/GenBank/DDBJ databases">
        <title>Ambrosiozyma monospora NBRC 1965.</title>
        <authorList>
            <person name="Ichikawa N."/>
            <person name="Sato H."/>
            <person name="Tonouchi N."/>
        </authorList>
    </citation>
    <scope>NUCLEOTIDE SEQUENCE</scope>
    <source>
        <strain evidence="15">NBRC 1965</strain>
    </source>
</reference>
<dbReference type="OrthoDB" id="10249365at2759"/>
<dbReference type="CDD" id="cd02773">
    <property type="entry name" value="MopB_Res-Cmplx1_Nad11"/>
    <property type="match status" value="1"/>
</dbReference>
<evidence type="ECO:0000313" key="16">
    <source>
        <dbReference type="Proteomes" id="UP001165063"/>
    </source>
</evidence>
<evidence type="ECO:0000259" key="13">
    <source>
        <dbReference type="PROSITE" id="PS51669"/>
    </source>
</evidence>
<evidence type="ECO:0000256" key="5">
    <source>
        <dbReference type="ARBA" id="ARBA00022967"/>
    </source>
</evidence>
<dbReference type="Gene3D" id="3.30.70.20">
    <property type="match status" value="1"/>
</dbReference>
<dbReference type="InterPro" id="IPR054351">
    <property type="entry name" value="NADH_UbQ_OxRdtase_ferredoxin"/>
</dbReference>
<dbReference type="InterPro" id="IPR010228">
    <property type="entry name" value="NADH_UbQ_OxRdtase_Gsu"/>
</dbReference>
<evidence type="ECO:0000313" key="15">
    <source>
        <dbReference type="EMBL" id="GMG21288.1"/>
    </source>
</evidence>
<comment type="similarity">
    <text evidence="2 11">Belongs to the complex I 75 kDa subunit family.</text>
</comment>
<feature type="domain" description="2Fe-2S ferredoxin-type" evidence="12">
    <location>
        <begin position="28"/>
        <end position="106"/>
    </location>
</feature>
<dbReference type="Pfam" id="PF00384">
    <property type="entry name" value="Molybdopterin"/>
    <property type="match status" value="1"/>
</dbReference>
<feature type="domain" description="4Fe-4S Mo/W bis-MGD-type" evidence="13">
    <location>
        <begin position="245"/>
        <end position="301"/>
    </location>
</feature>
<keyword evidence="8" id="KW-0520">NAD</keyword>
<evidence type="ECO:0000256" key="4">
    <source>
        <dbReference type="ARBA" id="ARBA00022723"/>
    </source>
</evidence>
<keyword evidence="6" id="KW-0408">Iron</keyword>
<dbReference type="SUPFAM" id="SSF54862">
    <property type="entry name" value="4Fe-4S ferredoxins"/>
    <property type="match status" value="1"/>
</dbReference>
<sequence>MLRLLSKSQTVRVAALKRQFTTTSKHFKEIECKIDGIPVKIEQGSSIIQAAEKAGVTIPRYCYHEKLAVAGNCRMCLVEVERSPKMAAACAMPAGNGMSVITNSEKVKKTREGITELLLSNHPLDCPVCDQGGECDLQEQTLGYGSDRGRYHEVAGKRAVENKAIGPLVKTSMNRCIHCTRCVRFLNDFAGAPEFGTAGRGNDIQIGTYVERNLNSELSGNIVDLCPVGALTSKPYSFKARPWELKRTETIDVLDALGSAIRVDCRGAEVMRILPRLNEEINDEWISDKTRFACDGLKVQRLTKPLIKSGNTFADATWNDALSHIAKAFAEIKPAADEVQAVAGALADVESMVALKDLVNRLDSENLTIDAPIESIPSTDFRSNYIFNSTIDGIEEADQILIIGSNPRHEAAVLNGRLRKHWLETDGVEIHHVGESFDSTFQLSHHGENAKDLARALNGELGEKLAGAKKPLIIVGSGILENKDSAAVYSLVSEFIKDKPNFNDAESGWNGLNLLHREASRTGALDIGFYTADPAVKAKTPKVVFLLGADEVDPASIPQDAFVVYIGHHGENGASLADVVLPGAAYTEKSAIYVNTEGRAQVSRAATGVPGAAREDWKIFKALSEYLGVGLPYETIQQLRARVEDIAPHLVRFEDVESVSSDVCKIGLNAISGASDKVTGANFKNPIENFYFTDVISRNSKTMAQCVGSFGAKNDKVHDENAHLYLGLA</sequence>
<keyword evidence="4" id="KW-0479">Metal-binding</keyword>
<evidence type="ECO:0000259" key="12">
    <source>
        <dbReference type="PROSITE" id="PS51085"/>
    </source>
</evidence>
<dbReference type="GO" id="GO:0008137">
    <property type="term" value="F:NADH dehydrogenase (ubiquinone) activity"/>
    <property type="evidence" value="ECO:0007669"/>
    <property type="project" value="InterPro"/>
</dbReference>
<accession>A0A9W6YU13</accession>
<dbReference type="SMART" id="SM00929">
    <property type="entry name" value="NADH-G_4Fe-4S_3"/>
    <property type="match status" value="1"/>
</dbReference>
<evidence type="ECO:0000256" key="8">
    <source>
        <dbReference type="ARBA" id="ARBA00023027"/>
    </source>
</evidence>
<dbReference type="SUPFAM" id="SSF54292">
    <property type="entry name" value="2Fe-2S ferredoxin-like"/>
    <property type="match status" value="1"/>
</dbReference>
<dbReference type="AlphaFoldDB" id="A0A9W6YU13"/>
<comment type="cofactor">
    <cofactor evidence="9">
        <name>[2Fe-2S] cluster</name>
        <dbReference type="ChEBI" id="CHEBI:190135"/>
    </cofactor>
</comment>
<evidence type="ECO:0000259" key="14">
    <source>
        <dbReference type="PROSITE" id="PS51839"/>
    </source>
</evidence>
<dbReference type="SUPFAM" id="SSF53706">
    <property type="entry name" value="Formate dehydrogenase/DMSO reductase, domains 1-3"/>
    <property type="match status" value="1"/>
</dbReference>
<keyword evidence="7" id="KW-0411">Iron-sulfur</keyword>
<dbReference type="PANTHER" id="PTHR43105:SF13">
    <property type="entry name" value="NADH-UBIQUINONE OXIDOREDUCTASE 75 KDA SUBUNIT, MITOCHONDRIAL"/>
    <property type="match status" value="1"/>
</dbReference>